<evidence type="ECO:0000313" key="3">
    <source>
        <dbReference type="Proteomes" id="UP000627166"/>
    </source>
</evidence>
<feature type="domain" description="Abortive infection protein-like C-terminal" evidence="1">
    <location>
        <begin position="216"/>
        <end position="291"/>
    </location>
</feature>
<accession>A0ABR8YUV0</accession>
<dbReference type="Proteomes" id="UP000627166">
    <property type="component" value="Unassembled WGS sequence"/>
</dbReference>
<proteinExistence type="predicted"/>
<reference evidence="2 3" key="1">
    <citation type="submission" date="2020-08" db="EMBL/GenBank/DDBJ databases">
        <title>A Genomic Blueprint of the Chicken Gut Microbiome.</title>
        <authorList>
            <person name="Gilroy R."/>
            <person name="Ravi A."/>
            <person name="Getino M."/>
            <person name="Pursley I."/>
            <person name="Horton D.L."/>
            <person name="Alikhan N.-F."/>
            <person name="Baker D."/>
            <person name="Gharbi K."/>
            <person name="Hall N."/>
            <person name="Watson M."/>
            <person name="Adriaenssens E.M."/>
            <person name="Foster-Nyarko E."/>
            <person name="Jarju S."/>
            <person name="Secka A."/>
            <person name="Antonio M."/>
            <person name="Oren A."/>
            <person name="Chaudhuri R."/>
            <person name="La Ragione R.M."/>
            <person name="Hildebrand F."/>
            <person name="Pallen M.J."/>
        </authorList>
    </citation>
    <scope>NUCLEOTIDE SEQUENCE [LARGE SCALE GENOMIC DNA]</scope>
    <source>
        <strain evidence="2 3">N37</strain>
    </source>
</reference>
<dbReference type="InterPro" id="IPR026001">
    <property type="entry name" value="Abi-like_C"/>
</dbReference>
<gene>
    <name evidence="2" type="ORF">H9637_13315</name>
</gene>
<keyword evidence="3" id="KW-1185">Reference proteome</keyword>
<name>A0ABR8YUV0_9CLOT</name>
<comment type="caution">
    <text evidence="2">The sequence shown here is derived from an EMBL/GenBank/DDBJ whole genome shotgun (WGS) entry which is preliminary data.</text>
</comment>
<evidence type="ECO:0000259" key="1">
    <source>
        <dbReference type="Pfam" id="PF14355"/>
    </source>
</evidence>
<dbReference type="Pfam" id="PF14355">
    <property type="entry name" value="Abi_C"/>
    <property type="match status" value="1"/>
</dbReference>
<evidence type="ECO:0000313" key="2">
    <source>
        <dbReference type="EMBL" id="MBD8048000.1"/>
    </source>
</evidence>
<protein>
    <submittedName>
        <fullName evidence="2">Abortive infection family protein</fullName>
    </submittedName>
</protein>
<dbReference type="EMBL" id="JACSQB010000107">
    <property type="protein sequence ID" value="MBD8048000.1"/>
    <property type="molecule type" value="Genomic_DNA"/>
</dbReference>
<organism evidence="2 3">
    <name type="scientific">Clostridium faecium</name>
    <dbReference type="NCBI Taxonomy" id="2762223"/>
    <lineage>
        <taxon>Bacteria</taxon>
        <taxon>Bacillati</taxon>
        <taxon>Bacillota</taxon>
        <taxon>Clostridia</taxon>
        <taxon>Eubacteriales</taxon>
        <taxon>Clostridiaceae</taxon>
        <taxon>Clostridium</taxon>
    </lineage>
</organism>
<sequence length="298" mass="33759">MDKKQKSLFELLRNKAILAILDGDSQFGEIDDVEISMPYLSGPTIVEISQLFGLSETYGWNGGALSRWNYLDNLLKHGIETNRINDILSYLFSKQQFTDKLKGKTPDQIEEIYNYIVKTVIEQINGILYFGGNKLTIINQRFHIIPINSTIKVTTPQVKNIDREYIKDISERAMLDVVNGSYDSAITKSRTLLEEVFCYVIENKNETPTDSGDIGRLYKQVKGLYNMHTDKNLDRRINTLLSGLEKIVSSIAEMRNNNSDAHGVGSQRISISEHHARLLVNSAMTMAEFILSVGNNTK</sequence>
<dbReference type="RefSeq" id="WP_191740956.1">
    <property type="nucleotide sequence ID" value="NZ_JACSQB010000107.1"/>
</dbReference>